<accession>I0IEH9</accession>
<evidence type="ECO:0008006" key="4">
    <source>
        <dbReference type="Google" id="ProtNLM"/>
    </source>
</evidence>
<evidence type="ECO:0000313" key="2">
    <source>
        <dbReference type="EMBL" id="BAM03667.1"/>
    </source>
</evidence>
<dbReference type="STRING" id="1142394.PSMK_15080"/>
<gene>
    <name evidence="2" type="ordered locus">PSMK_15080</name>
</gene>
<protein>
    <recommendedName>
        <fullName evidence="4">DUF3467 domain-containing protein</fullName>
    </recommendedName>
</protein>
<evidence type="ECO:0000256" key="1">
    <source>
        <dbReference type="SAM" id="MobiDB-lite"/>
    </source>
</evidence>
<keyword evidence="3" id="KW-1185">Reference proteome</keyword>
<dbReference type="KEGG" id="phm:PSMK_15080"/>
<name>I0IEH9_PHYMF</name>
<dbReference type="AlphaFoldDB" id="I0IEH9"/>
<dbReference type="Proteomes" id="UP000007881">
    <property type="component" value="Chromosome"/>
</dbReference>
<dbReference type="eggNOG" id="ENOG502ZNRE">
    <property type="taxonomic scope" value="Bacteria"/>
</dbReference>
<dbReference type="HOGENOM" id="CLU_1883819_0_0_0"/>
<reference evidence="2 3" key="1">
    <citation type="submission" date="2012-02" db="EMBL/GenBank/DDBJ databases">
        <title>Complete genome sequence of Phycisphaera mikurensis NBRC 102666.</title>
        <authorList>
            <person name="Ankai A."/>
            <person name="Hosoyama A."/>
            <person name="Terui Y."/>
            <person name="Sekine M."/>
            <person name="Fukai R."/>
            <person name="Kato Y."/>
            <person name="Nakamura S."/>
            <person name="Yamada-Narita S."/>
            <person name="Kawakoshi A."/>
            <person name="Fukunaga Y."/>
            <person name="Yamazaki S."/>
            <person name="Fujita N."/>
        </authorList>
    </citation>
    <scope>NUCLEOTIDE SEQUENCE [LARGE SCALE GENOMIC DNA]</scope>
    <source>
        <strain evidence="3">NBRC 102666 / KCTC 22515 / FYK2301M01</strain>
    </source>
</reference>
<feature type="region of interest" description="Disordered" evidence="1">
    <location>
        <begin position="1"/>
        <end position="37"/>
    </location>
</feature>
<evidence type="ECO:0000313" key="3">
    <source>
        <dbReference type="Proteomes" id="UP000007881"/>
    </source>
</evidence>
<dbReference type="RefSeq" id="WP_014436885.1">
    <property type="nucleotide sequence ID" value="NC_017080.1"/>
</dbReference>
<organism evidence="2 3">
    <name type="scientific">Phycisphaera mikurensis (strain NBRC 102666 / KCTC 22515 / FYK2301M01)</name>
    <dbReference type="NCBI Taxonomy" id="1142394"/>
    <lineage>
        <taxon>Bacteria</taxon>
        <taxon>Pseudomonadati</taxon>
        <taxon>Planctomycetota</taxon>
        <taxon>Phycisphaerae</taxon>
        <taxon>Phycisphaerales</taxon>
        <taxon>Phycisphaeraceae</taxon>
        <taxon>Phycisphaera</taxon>
    </lineage>
</organism>
<dbReference type="EMBL" id="AP012338">
    <property type="protein sequence ID" value="BAM03667.1"/>
    <property type="molecule type" value="Genomic_DNA"/>
</dbReference>
<proteinExistence type="predicted"/>
<sequence>MSEQEENQDAEATHGFEGTEPDPSANGVAGSEEPAGQRLRLVQREDGIGRAYVNAFRTHASGEELVVDMGFNLVKLDPNGPDAAEGVAGAVELEWLQRSVMSYRTAKMLTLELTRILRDHERRHGEIATGGREVQ</sequence>